<keyword evidence="2" id="KW-1185">Reference proteome</keyword>
<organism evidence="1 2">
    <name type="scientific">Trametes pubescens</name>
    <name type="common">White-rot fungus</name>
    <dbReference type="NCBI Taxonomy" id="154538"/>
    <lineage>
        <taxon>Eukaryota</taxon>
        <taxon>Fungi</taxon>
        <taxon>Dikarya</taxon>
        <taxon>Basidiomycota</taxon>
        <taxon>Agaricomycotina</taxon>
        <taxon>Agaricomycetes</taxon>
        <taxon>Polyporales</taxon>
        <taxon>Polyporaceae</taxon>
        <taxon>Trametes</taxon>
    </lineage>
</organism>
<dbReference type="EMBL" id="MNAD01000539">
    <property type="protein sequence ID" value="OJT12004.1"/>
    <property type="molecule type" value="Genomic_DNA"/>
</dbReference>
<protein>
    <submittedName>
        <fullName evidence="1">Uncharacterized protein</fullName>
    </submittedName>
</protein>
<sequence>MTSYDIYKPRRGADCLCHAELTTSYERPTAVLPPTCSRRLPSTWRDSADLFGPALRIWKGQGMDAEAAVLRADDWEAWCTRPPTAAA</sequence>
<evidence type="ECO:0000313" key="1">
    <source>
        <dbReference type="EMBL" id="OJT12004.1"/>
    </source>
</evidence>
<dbReference type="Proteomes" id="UP000184267">
    <property type="component" value="Unassembled WGS sequence"/>
</dbReference>
<accession>A0A1M2VWL1</accession>
<name>A0A1M2VWL1_TRAPU</name>
<evidence type="ECO:0000313" key="2">
    <source>
        <dbReference type="Proteomes" id="UP000184267"/>
    </source>
</evidence>
<gene>
    <name evidence="1" type="ORF">TRAPUB_11446</name>
</gene>
<proteinExistence type="predicted"/>
<reference evidence="1 2" key="1">
    <citation type="submission" date="2016-10" db="EMBL/GenBank/DDBJ databases">
        <title>Genome sequence of the basidiomycete white-rot fungus Trametes pubescens.</title>
        <authorList>
            <person name="Makela M.R."/>
            <person name="Granchi Z."/>
            <person name="Peng M."/>
            <person name="De Vries R.P."/>
            <person name="Grigoriev I."/>
            <person name="Riley R."/>
            <person name="Hilden K."/>
        </authorList>
    </citation>
    <scope>NUCLEOTIDE SEQUENCE [LARGE SCALE GENOMIC DNA]</scope>
    <source>
        <strain evidence="1 2">FBCC735</strain>
    </source>
</reference>
<comment type="caution">
    <text evidence="1">The sequence shown here is derived from an EMBL/GenBank/DDBJ whole genome shotgun (WGS) entry which is preliminary data.</text>
</comment>
<dbReference type="AlphaFoldDB" id="A0A1M2VWL1"/>